<proteinExistence type="predicted"/>
<sequence length="337" mass="37693">MHKALLNPDPMYFLLGYDTNTCLVIAYRPAMGIQQFFQDAFRQIRDLHPDDIGSKTEWPTKGDLEVLISASETPQGFLDQAYLPSLARTIVAFVGHPDYADPVGRLRWVMEILNQNHDPMEFLELLHSRSLLDIPRSLHLTTSHVLAFLACYGVRSHSHAIPATFISHFLGLAEASVKQVLRLASLVLSSRPLPFPMDAISNFDLSDLSEYLRGNLVYIQSGGRDEQPSPAVSSQAWLEVSARYIYWCDHVLATDGASTAGGRGKNSTPGGYPTEREKNAEILFRRDVLAGGHWMAFSKATEETAGYLNSMTWLFILVHSSMGCTRYVVKPTRRSFL</sequence>
<dbReference type="Proteomes" id="UP000807342">
    <property type="component" value="Unassembled WGS sequence"/>
</dbReference>
<evidence type="ECO:0000313" key="2">
    <source>
        <dbReference type="Proteomes" id="UP000807342"/>
    </source>
</evidence>
<accession>A0A9P5WXV8</accession>
<evidence type="ECO:0000313" key="1">
    <source>
        <dbReference type="EMBL" id="KAF9441108.1"/>
    </source>
</evidence>
<dbReference type="AlphaFoldDB" id="A0A9P5WXV8"/>
<comment type="caution">
    <text evidence="1">The sequence shown here is derived from an EMBL/GenBank/DDBJ whole genome shotgun (WGS) entry which is preliminary data.</text>
</comment>
<gene>
    <name evidence="1" type="ORF">P691DRAFT_27810</name>
</gene>
<keyword evidence="2" id="KW-1185">Reference proteome</keyword>
<organism evidence="1 2">
    <name type="scientific">Macrolepiota fuliginosa MF-IS2</name>
    <dbReference type="NCBI Taxonomy" id="1400762"/>
    <lineage>
        <taxon>Eukaryota</taxon>
        <taxon>Fungi</taxon>
        <taxon>Dikarya</taxon>
        <taxon>Basidiomycota</taxon>
        <taxon>Agaricomycotina</taxon>
        <taxon>Agaricomycetes</taxon>
        <taxon>Agaricomycetidae</taxon>
        <taxon>Agaricales</taxon>
        <taxon>Agaricineae</taxon>
        <taxon>Agaricaceae</taxon>
        <taxon>Macrolepiota</taxon>
    </lineage>
</organism>
<dbReference type="EMBL" id="MU152056">
    <property type="protein sequence ID" value="KAF9441108.1"/>
    <property type="molecule type" value="Genomic_DNA"/>
</dbReference>
<dbReference type="OrthoDB" id="163438at2759"/>
<protein>
    <submittedName>
        <fullName evidence="1">Uncharacterized protein</fullName>
    </submittedName>
</protein>
<reference evidence="1" key="1">
    <citation type="submission" date="2020-11" db="EMBL/GenBank/DDBJ databases">
        <authorList>
            <consortium name="DOE Joint Genome Institute"/>
            <person name="Ahrendt S."/>
            <person name="Riley R."/>
            <person name="Andreopoulos W."/>
            <person name="Labutti K."/>
            <person name="Pangilinan J."/>
            <person name="Ruiz-Duenas F.J."/>
            <person name="Barrasa J.M."/>
            <person name="Sanchez-Garcia M."/>
            <person name="Camarero S."/>
            <person name="Miyauchi S."/>
            <person name="Serrano A."/>
            <person name="Linde D."/>
            <person name="Babiker R."/>
            <person name="Drula E."/>
            <person name="Ayuso-Fernandez I."/>
            <person name="Pacheco R."/>
            <person name="Padilla G."/>
            <person name="Ferreira P."/>
            <person name="Barriuso J."/>
            <person name="Kellner H."/>
            <person name="Castanera R."/>
            <person name="Alfaro M."/>
            <person name="Ramirez L."/>
            <person name="Pisabarro A.G."/>
            <person name="Kuo A."/>
            <person name="Tritt A."/>
            <person name="Lipzen A."/>
            <person name="He G."/>
            <person name="Yan M."/>
            <person name="Ng V."/>
            <person name="Cullen D."/>
            <person name="Martin F."/>
            <person name="Rosso M.-N."/>
            <person name="Henrissat B."/>
            <person name="Hibbett D."/>
            <person name="Martinez A.T."/>
            <person name="Grigoriev I.V."/>
        </authorList>
    </citation>
    <scope>NUCLEOTIDE SEQUENCE</scope>
    <source>
        <strain evidence="1">MF-IS2</strain>
    </source>
</reference>
<name>A0A9P5WXV8_9AGAR</name>